<sequence length="264" mass="26621">MSPEPISPEPMNPAAVEALAAALHAARARGVPAATDGPLPQDPAEAYAVQAAIVRRAGGGVRGWKVTALKPADQARYGGDRPVAGPLLDGTVHAAPAALAFAAFLAPILECEFAFRLGRDLPARATPYSEDEVAAAVAAILPAFEIADGRVPATAPGALRLADSMGNGAFVTGPAWSDWRAIDRRGPVRLRLDGAEAAVGSGAVILGDPLKAVVALANAQPLCGPLLAGQIVTTGSATSPLPVTGPCRAEADFGPLGTIVLTLT</sequence>
<accession>A0A4V2UY20</accession>
<comment type="caution">
    <text evidence="1">The sequence shown here is derived from an EMBL/GenBank/DDBJ whole genome shotgun (WGS) entry which is preliminary data.</text>
</comment>
<dbReference type="AlphaFoldDB" id="A0A4V2UY20"/>
<dbReference type="GO" id="GO:0005737">
    <property type="term" value="C:cytoplasm"/>
    <property type="evidence" value="ECO:0007669"/>
    <property type="project" value="TreeGrafter"/>
</dbReference>
<dbReference type="SUPFAM" id="SSF56529">
    <property type="entry name" value="FAH"/>
    <property type="match status" value="1"/>
</dbReference>
<keyword evidence="2" id="KW-1185">Reference proteome</keyword>
<dbReference type="Proteomes" id="UP000294664">
    <property type="component" value="Unassembled WGS sequence"/>
</dbReference>
<gene>
    <name evidence="1" type="ORF">EDC64_104268</name>
</gene>
<dbReference type="InterPro" id="IPR036663">
    <property type="entry name" value="Fumarylacetoacetase_C_sf"/>
</dbReference>
<evidence type="ECO:0000313" key="1">
    <source>
        <dbReference type="EMBL" id="TCT05708.1"/>
    </source>
</evidence>
<proteinExistence type="predicted"/>
<dbReference type="RefSeq" id="WP_132031030.1">
    <property type="nucleotide sequence ID" value="NZ_SMAI01000004.1"/>
</dbReference>
<protein>
    <submittedName>
        <fullName evidence="1">2-keto-4-pentenoate hydratase</fullName>
    </submittedName>
</protein>
<dbReference type="EMBL" id="SMAI01000004">
    <property type="protein sequence ID" value="TCT05708.1"/>
    <property type="molecule type" value="Genomic_DNA"/>
</dbReference>
<dbReference type="OrthoDB" id="9792137at2"/>
<organism evidence="1 2">
    <name type="scientific">Aquabacter spiritensis</name>
    <dbReference type="NCBI Taxonomy" id="933073"/>
    <lineage>
        <taxon>Bacteria</taxon>
        <taxon>Pseudomonadati</taxon>
        <taxon>Pseudomonadota</taxon>
        <taxon>Alphaproteobacteria</taxon>
        <taxon>Hyphomicrobiales</taxon>
        <taxon>Xanthobacteraceae</taxon>
        <taxon>Aquabacter</taxon>
    </lineage>
</organism>
<reference evidence="1 2" key="1">
    <citation type="submission" date="2019-03" db="EMBL/GenBank/DDBJ databases">
        <title>Genomic Encyclopedia of Type Strains, Phase IV (KMG-IV): sequencing the most valuable type-strain genomes for metagenomic binning, comparative biology and taxonomic classification.</title>
        <authorList>
            <person name="Goeker M."/>
        </authorList>
    </citation>
    <scope>NUCLEOTIDE SEQUENCE [LARGE SCALE GENOMIC DNA]</scope>
    <source>
        <strain evidence="1 2">DSM 9035</strain>
    </source>
</reference>
<evidence type="ECO:0000313" key="2">
    <source>
        <dbReference type="Proteomes" id="UP000294664"/>
    </source>
</evidence>
<dbReference type="GO" id="GO:0008684">
    <property type="term" value="F:2-oxopent-4-enoate hydratase activity"/>
    <property type="evidence" value="ECO:0007669"/>
    <property type="project" value="TreeGrafter"/>
</dbReference>
<dbReference type="InterPro" id="IPR050772">
    <property type="entry name" value="Hydratase-Decarb/MhpD_sf"/>
</dbReference>
<name>A0A4V2UY20_9HYPH</name>
<dbReference type="Gene3D" id="3.90.850.10">
    <property type="entry name" value="Fumarylacetoacetase-like, C-terminal domain"/>
    <property type="match status" value="1"/>
</dbReference>
<dbReference type="PANTHER" id="PTHR30143">
    <property type="entry name" value="ACID HYDRATASE"/>
    <property type="match status" value="1"/>
</dbReference>
<dbReference type="PANTHER" id="PTHR30143:SF0">
    <property type="entry name" value="2-KETO-4-PENTENOATE HYDRATASE"/>
    <property type="match status" value="1"/>
</dbReference>